<evidence type="ECO:0000313" key="3">
    <source>
        <dbReference type="EMBL" id="GET34358.1"/>
    </source>
</evidence>
<protein>
    <submittedName>
        <fullName evidence="3">Serine hydrolase</fullName>
    </submittedName>
</protein>
<dbReference type="InterPro" id="IPR021860">
    <property type="entry name" value="Peptidase_S12_Pab87-rel_C"/>
</dbReference>
<dbReference type="RefSeq" id="WP_199898597.1">
    <property type="nucleotide sequence ID" value="NZ_BLAX01000001.1"/>
</dbReference>
<proteinExistence type="predicted"/>
<accession>A0A5M4B354</accession>
<gene>
    <name evidence="3" type="ORF">PbJCM13498_32210</name>
</gene>
<dbReference type="Pfam" id="PF11954">
    <property type="entry name" value="DUF3471"/>
    <property type="match status" value="1"/>
</dbReference>
<dbReference type="PANTHER" id="PTHR46825">
    <property type="entry name" value="D-ALANYL-D-ALANINE-CARBOXYPEPTIDASE/ENDOPEPTIDASE AMPH"/>
    <property type="match status" value="1"/>
</dbReference>
<dbReference type="PANTHER" id="PTHR46825:SF15">
    <property type="entry name" value="BETA-LACTAMASE-RELATED DOMAIN-CONTAINING PROTEIN"/>
    <property type="match status" value="1"/>
</dbReference>
<dbReference type="Gene3D" id="2.40.128.600">
    <property type="match status" value="1"/>
</dbReference>
<dbReference type="Gene3D" id="3.40.710.10">
    <property type="entry name" value="DD-peptidase/beta-lactamase superfamily"/>
    <property type="match status" value="1"/>
</dbReference>
<feature type="domain" description="Beta-lactamase-related" evidence="1">
    <location>
        <begin position="4"/>
        <end position="343"/>
    </location>
</feature>
<keyword evidence="3" id="KW-0378">Hydrolase</keyword>
<evidence type="ECO:0000259" key="1">
    <source>
        <dbReference type="Pfam" id="PF00144"/>
    </source>
</evidence>
<dbReference type="Pfam" id="PF00144">
    <property type="entry name" value="Beta-lactamase"/>
    <property type="match status" value="1"/>
</dbReference>
<evidence type="ECO:0000313" key="4">
    <source>
        <dbReference type="Proteomes" id="UP000391834"/>
    </source>
</evidence>
<organism evidence="3 4">
    <name type="scientific">Prolixibacter bellariivorans</name>
    <dbReference type="NCBI Taxonomy" id="314319"/>
    <lineage>
        <taxon>Bacteria</taxon>
        <taxon>Pseudomonadati</taxon>
        <taxon>Bacteroidota</taxon>
        <taxon>Bacteroidia</taxon>
        <taxon>Marinilabiliales</taxon>
        <taxon>Prolixibacteraceae</taxon>
        <taxon>Prolixibacter</taxon>
    </lineage>
</organism>
<evidence type="ECO:0000259" key="2">
    <source>
        <dbReference type="Pfam" id="PF11954"/>
    </source>
</evidence>
<dbReference type="GO" id="GO:0016787">
    <property type="term" value="F:hydrolase activity"/>
    <property type="evidence" value="ECO:0007669"/>
    <property type="project" value="UniProtKB-KW"/>
</dbReference>
<dbReference type="InterPro" id="IPR050491">
    <property type="entry name" value="AmpC-like"/>
</dbReference>
<dbReference type="InterPro" id="IPR012338">
    <property type="entry name" value="Beta-lactam/transpept-like"/>
</dbReference>
<dbReference type="AlphaFoldDB" id="A0A5M4B354"/>
<dbReference type="EMBL" id="BLAX01000001">
    <property type="protein sequence ID" value="GET34358.1"/>
    <property type="molecule type" value="Genomic_DNA"/>
</dbReference>
<sequence>MHKTFESLPQAGIAVAVVKDGKVIHSKGYGVVSVESGQKVDENTLFAIASNTKGFTSAALAILVDENKLSWDDKVVQYIPEFKMYDPYITEHFTIRDLLTHRSGLGLGAGDLMIYPGGSDFTIQDVIKSFQFQKPVSEFRTRFDYDNLLYIVAGEVIKRVSGSAYTDFIQARILSPLGMNNSAPSFGTLVNKNNLALPHSSQNGTLKKINSYSHELTNAAGGIYSSANDMSKWLMLQLNNGKYGENQEKQLFSQTVQQEMWKPYTPISFKVVPDKRYRNHFVAYGLGWKIADYCGYITLSHGGGLPGMLSQTTIIPELNLGVVVLTNTQPGGLSHITLTRAIMDSYLGVEKKDWITLADRALKSTKSNVDSVSVAVWKTVEKSKTKHINFNDYIGTYEDHWFGRVAIFEKGDELWFQSLRSPKLTGQMFYYKTTTFAVKWNYTDMPCDAFATFNYDTEGKATSIKMKGISPNIDFSFDFQDLNLVRVDWKDIIQRIK</sequence>
<reference evidence="3 4" key="1">
    <citation type="submission" date="2019-10" db="EMBL/GenBank/DDBJ databases">
        <title>Prolixibacter strains distinguished by the presence of nitrate reductase genes were adept at nitrate-dependent anaerobic corrosion of metallic iron and carbon steel.</title>
        <authorList>
            <person name="Iino T."/>
            <person name="Shono N."/>
            <person name="Ito K."/>
            <person name="Nakamura R."/>
            <person name="Sueoka K."/>
            <person name="Harayama S."/>
            <person name="Ohkuma M."/>
        </authorList>
    </citation>
    <scope>NUCLEOTIDE SEQUENCE [LARGE SCALE GENOMIC DNA]</scope>
    <source>
        <strain evidence="3 4">JCM 13498</strain>
    </source>
</reference>
<dbReference type="Proteomes" id="UP000391834">
    <property type="component" value="Unassembled WGS sequence"/>
</dbReference>
<dbReference type="SUPFAM" id="SSF56601">
    <property type="entry name" value="beta-lactamase/transpeptidase-like"/>
    <property type="match status" value="1"/>
</dbReference>
<comment type="caution">
    <text evidence="3">The sequence shown here is derived from an EMBL/GenBank/DDBJ whole genome shotgun (WGS) entry which is preliminary data.</text>
</comment>
<feature type="domain" description="Peptidase S12 Pab87-related C-terminal" evidence="2">
    <location>
        <begin position="383"/>
        <end position="484"/>
    </location>
</feature>
<dbReference type="InterPro" id="IPR001466">
    <property type="entry name" value="Beta-lactam-related"/>
</dbReference>
<name>A0A5M4B354_9BACT</name>
<keyword evidence="4" id="KW-1185">Reference proteome</keyword>